<proteinExistence type="predicted"/>
<dbReference type="Gene3D" id="2.60.40.1740">
    <property type="entry name" value="hypothetical protein (bacova_03559)"/>
    <property type="match status" value="2"/>
</dbReference>
<gene>
    <name evidence="2" type="ORF">A5CPEGH6_12060</name>
</gene>
<evidence type="ECO:0000259" key="1">
    <source>
        <dbReference type="Pfam" id="PF08522"/>
    </source>
</evidence>
<dbReference type="EMBL" id="AP019736">
    <property type="protein sequence ID" value="BBL06568.1"/>
    <property type="molecule type" value="Genomic_DNA"/>
</dbReference>
<keyword evidence="3" id="KW-1185">Reference proteome</keyword>
<dbReference type="SUPFAM" id="SSF49785">
    <property type="entry name" value="Galactose-binding domain-like"/>
    <property type="match status" value="1"/>
</dbReference>
<feature type="domain" description="BT-3987-like N-terminal" evidence="1">
    <location>
        <begin position="158"/>
        <end position="268"/>
    </location>
</feature>
<dbReference type="Gene3D" id="2.60.120.260">
    <property type="entry name" value="Galactose-binding domain-like"/>
    <property type="match status" value="1"/>
</dbReference>
<organism evidence="2 3">
    <name type="scientific">Alistipes dispar</name>
    <dbReference type="NCBI Taxonomy" id="2585119"/>
    <lineage>
        <taxon>Bacteria</taxon>
        <taxon>Pseudomonadati</taxon>
        <taxon>Bacteroidota</taxon>
        <taxon>Bacteroidia</taxon>
        <taxon>Bacteroidales</taxon>
        <taxon>Rikenellaceae</taxon>
        <taxon>Alistipes</taxon>
    </lineage>
</organism>
<dbReference type="Pfam" id="PF08522">
    <property type="entry name" value="BT_3987-like_N"/>
    <property type="match status" value="2"/>
</dbReference>
<sequence length="460" mass="49942">MGACTDERNNFMVDDSVSFVDSDGTWAENKGYVSTPVYNEKYEFPVVKNGKGLSGTTVRIEASESALDAFNEANGTNYELLPSNCYQFTATELRFSEKEVRKFAGLTWKMSDVTALDAYTDYVIPIQLTSSSNDVPVSEDRGLMLLHLEIAKVSMELSTDEATTVKNGTFIYNGNVKLSTTVPTMDVEVKYAVDTDASLVDAYNKANGTSYLAAPAGFASTVAASSVIAAGESSAAFGCQLNPDKLLENVDKLDAGVLIPVRISAVSDGTVITKGGDVVYIPVVNKEFRGTDAEPWTILEGEEICYANDPGRDPNAAWINGYVTSNLFNGASTGGDSWIPWWVTPNTYPITIVADMGAAHLVSYFKIEDTTDSQGAYLDYEIYLAEEYNGDKTEWTLVASGMRDWDGIYTPPGTVGVTKVYDYPVQKMAAGRYLKFVIVKCEPVALQNRGKLGDVWGVGL</sequence>
<dbReference type="Proteomes" id="UP000319374">
    <property type="component" value="Chromosome"/>
</dbReference>
<feature type="domain" description="BT-3987-like N-terminal" evidence="1">
    <location>
        <begin position="36"/>
        <end position="134"/>
    </location>
</feature>
<protein>
    <submittedName>
        <fullName evidence="2">Carbohydrate-binding protein</fullName>
    </submittedName>
</protein>
<reference evidence="3" key="1">
    <citation type="submission" date="2019-06" db="EMBL/GenBank/DDBJ databases">
        <title>Alistipes onderdonkii subsp. vulgaris subsp. nov., Alistipes dispar sp. nov. and Alistipes communis sp. nov., isolated from human faeces, and creation of Alistipes onderdonkii subsp. onderdonkii subsp. nov.</title>
        <authorList>
            <person name="Sakamoto M."/>
            <person name="Ikeyama N."/>
            <person name="Ogata Y."/>
            <person name="Suda W."/>
            <person name="Iino T."/>
            <person name="Hattori M."/>
            <person name="Ohkuma M."/>
        </authorList>
    </citation>
    <scope>NUCLEOTIDE SEQUENCE [LARGE SCALE GENOMIC DNA]</scope>
    <source>
        <strain evidence="3">5CPEGH6</strain>
    </source>
</reference>
<name>A0A4Y1X2L9_9BACT</name>
<evidence type="ECO:0000313" key="2">
    <source>
        <dbReference type="EMBL" id="BBL06568.1"/>
    </source>
</evidence>
<dbReference type="KEGG" id="ada:A5CPEGH6_12060"/>
<evidence type="ECO:0000313" key="3">
    <source>
        <dbReference type="Proteomes" id="UP000319374"/>
    </source>
</evidence>
<accession>A0A4Y1X2L9</accession>
<dbReference type="AlphaFoldDB" id="A0A4Y1X2L9"/>
<dbReference type="InterPro" id="IPR008979">
    <property type="entry name" value="Galactose-bd-like_sf"/>
</dbReference>
<dbReference type="InterPro" id="IPR013728">
    <property type="entry name" value="BT_3987-like_N"/>
</dbReference>